<dbReference type="Gene3D" id="3.30.430.20">
    <property type="entry name" value="Gnk2 domain, C-X8-C-X2-C motif"/>
    <property type="match status" value="2"/>
</dbReference>
<dbReference type="EC" id="2.7.11.1" evidence="2"/>
<evidence type="ECO:0000256" key="11">
    <source>
        <dbReference type="ARBA" id="ARBA00022989"/>
    </source>
</evidence>
<feature type="domain" description="Gnk2-homologous" evidence="20">
    <location>
        <begin position="67"/>
        <end position="166"/>
    </location>
</feature>
<evidence type="ECO:0000256" key="12">
    <source>
        <dbReference type="ARBA" id="ARBA00023136"/>
    </source>
</evidence>
<evidence type="ECO:0000256" key="1">
    <source>
        <dbReference type="ARBA" id="ARBA00004167"/>
    </source>
</evidence>
<dbReference type="Pfam" id="PF07714">
    <property type="entry name" value="PK_Tyr_Ser-Thr"/>
    <property type="match status" value="1"/>
</dbReference>
<dbReference type="FunFam" id="3.30.200.20:FF:000195">
    <property type="entry name" value="G-type lectin S-receptor-like serine/threonine-protein kinase"/>
    <property type="match status" value="1"/>
</dbReference>
<evidence type="ECO:0000256" key="16">
    <source>
        <dbReference type="ARBA" id="ARBA00047899"/>
    </source>
</evidence>
<name>A0A3N7FQB7_POPTR</name>
<gene>
    <name evidence="21" type="ORF">POPTR_011G030650</name>
</gene>
<sequence length="713" mass="79220">MAQSKENKKILSLLHQIHSITISILASPFSLKLILMKIMFLLLNPTSFLSVLITIITLISSIASQPANTYPFCSDPQNITENASYTSNLSALLSSLSSKASLNSFYADSSNGIYSLYLCRGDVSSNTCQTCINNATREIQRRCASNGTAIIWYDDQCMLRYSNKNFHGVYQTYPRLFMWNNENTTSSDEQNFGALSLIYTLIEDIVPYTDMMFGTNQSASHDGSQKRYALAQCSRDINSGDCSSCLGTLRDAVTQCCQAKRGWRIFAPSCSLRYEEYPFYQLPSVPSTPVPVPSAQVPEPVPGGNGGNNTTMIVIATVVSSLAVAVALLLFWYFSCWKGPRRTEEERSQEILLRGNSNHCYLNEGELPITGYDNGEQMHYFNLTTIRLATNNFSDENKLGEGGFGPVYKGILPAGEEIAVKRLSMVSKQGLEEFRNEVMVIAKLQHKNLVRLLGYCLEGDEKVLVYEYLANTSLDAFLFDPEKSRELDWPKRANIISGTARGLQYLHEDSRLKIVHRDMKASNILLDDQMNPKISDFGTARIFGGNQLEDNTNKVVGTFGYMAPEYALEGIISTKSDVYSFGILLLEIITGKKNRGFYSQYQAQSLLLHAWQLWNEGRGKELIDRNIIDSCSVSEALRWIHIALLCVQDDPARRPTMSLVVLMLGSNAVNLPQPSTGPKSLVKFTSILSHQSSASVSGSSFLASDQSTASASW</sequence>
<keyword evidence="3" id="KW-0723">Serine/threonine-protein kinase</keyword>
<evidence type="ECO:0000256" key="6">
    <source>
        <dbReference type="ARBA" id="ARBA00022729"/>
    </source>
</evidence>
<dbReference type="PANTHER" id="PTHR27002">
    <property type="entry name" value="RECEPTOR-LIKE SERINE/THREONINE-PROTEIN KINASE SD1-8"/>
    <property type="match status" value="1"/>
</dbReference>
<keyword evidence="11 18" id="KW-1133">Transmembrane helix</keyword>
<feature type="domain" description="Gnk2-homologous" evidence="20">
    <location>
        <begin position="172"/>
        <end position="279"/>
    </location>
</feature>
<feature type="domain" description="Protein kinase" evidence="19">
    <location>
        <begin position="393"/>
        <end position="669"/>
    </location>
</feature>
<evidence type="ECO:0000256" key="2">
    <source>
        <dbReference type="ARBA" id="ARBA00012513"/>
    </source>
</evidence>
<evidence type="ECO:0000313" key="22">
    <source>
        <dbReference type="Proteomes" id="UP000006729"/>
    </source>
</evidence>
<comment type="catalytic activity">
    <reaction evidence="16">
        <text>L-threonyl-[protein] + ATP = O-phospho-L-threonyl-[protein] + ADP + H(+)</text>
        <dbReference type="Rhea" id="RHEA:46608"/>
        <dbReference type="Rhea" id="RHEA-COMP:11060"/>
        <dbReference type="Rhea" id="RHEA-COMP:11605"/>
        <dbReference type="ChEBI" id="CHEBI:15378"/>
        <dbReference type="ChEBI" id="CHEBI:30013"/>
        <dbReference type="ChEBI" id="CHEBI:30616"/>
        <dbReference type="ChEBI" id="CHEBI:61977"/>
        <dbReference type="ChEBI" id="CHEBI:456216"/>
        <dbReference type="EC" id="2.7.11.1"/>
    </reaction>
</comment>
<evidence type="ECO:0000256" key="18">
    <source>
        <dbReference type="SAM" id="Phobius"/>
    </source>
</evidence>
<proteinExistence type="predicted"/>
<keyword evidence="10" id="KW-0067">ATP-binding</keyword>
<dbReference type="InterPro" id="IPR011009">
    <property type="entry name" value="Kinase-like_dom_sf"/>
</dbReference>
<dbReference type="InterPro" id="IPR008271">
    <property type="entry name" value="Ser/Thr_kinase_AS"/>
</dbReference>
<dbReference type="InterPro" id="IPR002902">
    <property type="entry name" value="GNK2"/>
</dbReference>
<keyword evidence="13" id="KW-1015">Disulfide bond</keyword>
<dbReference type="Pfam" id="PF01657">
    <property type="entry name" value="Stress-antifung"/>
    <property type="match status" value="2"/>
</dbReference>
<evidence type="ECO:0000259" key="19">
    <source>
        <dbReference type="PROSITE" id="PS50011"/>
    </source>
</evidence>
<dbReference type="Proteomes" id="UP000006729">
    <property type="component" value="Chromosome 11"/>
</dbReference>
<dbReference type="PANTHER" id="PTHR27002:SF804">
    <property type="entry name" value="OS02G0710500 PROTEIN"/>
    <property type="match status" value="1"/>
</dbReference>
<keyword evidence="7" id="KW-0677">Repeat</keyword>
<dbReference type="GO" id="GO:0006955">
    <property type="term" value="P:immune response"/>
    <property type="evidence" value="ECO:0000318"/>
    <property type="project" value="GO_Central"/>
</dbReference>
<feature type="transmembrane region" description="Helical" evidence="18">
    <location>
        <begin position="38"/>
        <end position="63"/>
    </location>
</feature>
<keyword evidence="15" id="KW-0325">Glycoprotein</keyword>
<dbReference type="PROSITE" id="PS50011">
    <property type="entry name" value="PROTEIN_KINASE_DOM"/>
    <property type="match status" value="1"/>
</dbReference>
<evidence type="ECO:0000256" key="17">
    <source>
        <dbReference type="ARBA" id="ARBA00048679"/>
    </source>
</evidence>
<dbReference type="CDD" id="cd14066">
    <property type="entry name" value="STKc_IRAK"/>
    <property type="match status" value="1"/>
</dbReference>
<keyword evidence="14" id="KW-0675">Receptor</keyword>
<dbReference type="GO" id="GO:0005524">
    <property type="term" value="F:ATP binding"/>
    <property type="evidence" value="ECO:0007669"/>
    <property type="project" value="UniProtKB-KW"/>
</dbReference>
<evidence type="ECO:0000256" key="14">
    <source>
        <dbReference type="ARBA" id="ARBA00023170"/>
    </source>
</evidence>
<dbReference type="InterPro" id="IPR038408">
    <property type="entry name" value="GNK2_sf"/>
</dbReference>
<evidence type="ECO:0000256" key="4">
    <source>
        <dbReference type="ARBA" id="ARBA00022679"/>
    </source>
</evidence>
<dbReference type="InterPro" id="IPR001245">
    <property type="entry name" value="Ser-Thr/Tyr_kinase_cat_dom"/>
</dbReference>
<dbReference type="InterPro" id="IPR000719">
    <property type="entry name" value="Prot_kinase_dom"/>
</dbReference>
<evidence type="ECO:0000313" key="21">
    <source>
        <dbReference type="EMBL" id="RQO97413.1"/>
    </source>
</evidence>
<dbReference type="GO" id="GO:0007165">
    <property type="term" value="P:signal transduction"/>
    <property type="evidence" value="ECO:0000318"/>
    <property type="project" value="GO_Central"/>
</dbReference>
<keyword evidence="22" id="KW-1185">Reference proteome</keyword>
<keyword evidence="9" id="KW-0418">Kinase</keyword>
<comment type="catalytic activity">
    <reaction evidence="17">
        <text>L-seryl-[protein] + ATP = O-phospho-L-seryl-[protein] + ADP + H(+)</text>
        <dbReference type="Rhea" id="RHEA:17989"/>
        <dbReference type="Rhea" id="RHEA-COMP:9863"/>
        <dbReference type="Rhea" id="RHEA-COMP:11604"/>
        <dbReference type="ChEBI" id="CHEBI:15378"/>
        <dbReference type="ChEBI" id="CHEBI:29999"/>
        <dbReference type="ChEBI" id="CHEBI:30616"/>
        <dbReference type="ChEBI" id="CHEBI:83421"/>
        <dbReference type="ChEBI" id="CHEBI:456216"/>
        <dbReference type="EC" id="2.7.11.1"/>
    </reaction>
</comment>
<evidence type="ECO:0000256" key="7">
    <source>
        <dbReference type="ARBA" id="ARBA00022737"/>
    </source>
</evidence>
<evidence type="ECO:0000256" key="15">
    <source>
        <dbReference type="ARBA" id="ARBA00023180"/>
    </source>
</evidence>
<evidence type="ECO:0000259" key="20">
    <source>
        <dbReference type="PROSITE" id="PS51473"/>
    </source>
</evidence>
<keyword evidence="12 18" id="KW-0472">Membrane</keyword>
<evidence type="ECO:0000256" key="13">
    <source>
        <dbReference type="ARBA" id="ARBA00023157"/>
    </source>
</evidence>
<keyword evidence="8" id="KW-0547">Nucleotide-binding</keyword>
<comment type="subcellular location">
    <subcellularLocation>
        <location evidence="1">Membrane</location>
        <topology evidence="1">Single-pass membrane protein</topology>
    </subcellularLocation>
</comment>
<dbReference type="PROSITE" id="PS51473">
    <property type="entry name" value="GNK2"/>
    <property type="match status" value="2"/>
</dbReference>
<evidence type="ECO:0000256" key="3">
    <source>
        <dbReference type="ARBA" id="ARBA00022527"/>
    </source>
</evidence>
<accession>A0A3N7FQB7</accession>
<dbReference type="AlphaFoldDB" id="A0A3N7FQB7"/>
<organism evidence="21 22">
    <name type="scientific">Populus trichocarpa</name>
    <name type="common">Western balsam poplar</name>
    <name type="synonym">Populus balsamifera subsp. trichocarpa</name>
    <dbReference type="NCBI Taxonomy" id="3694"/>
    <lineage>
        <taxon>Eukaryota</taxon>
        <taxon>Viridiplantae</taxon>
        <taxon>Streptophyta</taxon>
        <taxon>Embryophyta</taxon>
        <taxon>Tracheophyta</taxon>
        <taxon>Spermatophyta</taxon>
        <taxon>Magnoliopsida</taxon>
        <taxon>eudicotyledons</taxon>
        <taxon>Gunneridae</taxon>
        <taxon>Pentapetalae</taxon>
        <taxon>rosids</taxon>
        <taxon>fabids</taxon>
        <taxon>Malpighiales</taxon>
        <taxon>Salicaceae</taxon>
        <taxon>Saliceae</taxon>
        <taxon>Populus</taxon>
    </lineage>
</organism>
<keyword evidence="5 18" id="KW-0812">Transmembrane</keyword>
<dbReference type="Gene3D" id="3.30.200.20">
    <property type="entry name" value="Phosphorylase Kinase, domain 1"/>
    <property type="match status" value="1"/>
</dbReference>
<dbReference type="GO" id="GO:0004674">
    <property type="term" value="F:protein serine/threonine kinase activity"/>
    <property type="evidence" value="ECO:0000318"/>
    <property type="project" value="GO_Central"/>
</dbReference>
<dbReference type="SMART" id="SM00220">
    <property type="entry name" value="S_TKc"/>
    <property type="match status" value="1"/>
</dbReference>
<dbReference type="SUPFAM" id="SSF56112">
    <property type="entry name" value="Protein kinase-like (PK-like)"/>
    <property type="match status" value="1"/>
</dbReference>
<dbReference type="FunFam" id="1.10.510.10:FF:001697">
    <property type="entry name" value="Uncharacterized protein"/>
    <property type="match status" value="1"/>
</dbReference>
<dbReference type="EMBL" id="CM009300">
    <property type="protein sequence ID" value="RQO97413.1"/>
    <property type="molecule type" value="Genomic_DNA"/>
</dbReference>
<dbReference type="PROSITE" id="PS00108">
    <property type="entry name" value="PROTEIN_KINASE_ST"/>
    <property type="match status" value="1"/>
</dbReference>
<dbReference type="Gene3D" id="1.10.510.10">
    <property type="entry name" value="Transferase(Phosphotransferase) domain 1"/>
    <property type="match status" value="1"/>
</dbReference>
<dbReference type="GO" id="GO:0005886">
    <property type="term" value="C:plasma membrane"/>
    <property type="evidence" value="ECO:0000318"/>
    <property type="project" value="GO_Central"/>
</dbReference>
<evidence type="ECO:0000256" key="10">
    <source>
        <dbReference type="ARBA" id="ARBA00022840"/>
    </source>
</evidence>
<keyword evidence="6" id="KW-0732">Signal</keyword>
<protein>
    <recommendedName>
        <fullName evidence="2">non-specific serine/threonine protein kinase</fullName>
        <ecNumber evidence="2">2.7.11.1</ecNumber>
    </recommendedName>
</protein>
<evidence type="ECO:0000256" key="5">
    <source>
        <dbReference type="ARBA" id="ARBA00022692"/>
    </source>
</evidence>
<evidence type="ECO:0000256" key="9">
    <source>
        <dbReference type="ARBA" id="ARBA00022777"/>
    </source>
</evidence>
<reference evidence="21 22" key="1">
    <citation type="journal article" date="2006" name="Science">
        <title>The genome of black cottonwood, Populus trichocarpa (Torr. &amp; Gray).</title>
        <authorList>
            <person name="Tuskan G.A."/>
            <person name="Difazio S."/>
            <person name="Jansson S."/>
            <person name="Bohlmann J."/>
            <person name="Grigoriev I."/>
            <person name="Hellsten U."/>
            <person name="Putnam N."/>
            <person name="Ralph S."/>
            <person name="Rombauts S."/>
            <person name="Salamov A."/>
            <person name="Schein J."/>
            <person name="Sterck L."/>
            <person name="Aerts A."/>
            <person name="Bhalerao R.R."/>
            <person name="Bhalerao R.P."/>
            <person name="Blaudez D."/>
            <person name="Boerjan W."/>
            <person name="Brun A."/>
            <person name="Brunner A."/>
            <person name="Busov V."/>
            <person name="Campbell M."/>
            <person name="Carlson J."/>
            <person name="Chalot M."/>
            <person name="Chapman J."/>
            <person name="Chen G.L."/>
            <person name="Cooper D."/>
            <person name="Coutinho P.M."/>
            <person name="Couturier J."/>
            <person name="Covert S."/>
            <person name="Cronk Q."/>
            <person name="Cunningham R."/>
            <person name="Davis J."/>
            <person name="Degroeve S."/>
            <person name="Dejardin A."/>
            <person name="Depamphilis C."/>
            <person name="Detter J."/>
            <person name="Dirks B."/>
            <person name="Dubchak I."/>
            <person name="Duplessis S."/>
            <person name="Ehlting J."/>
            <person name="Ellis B."/>
            <person name="Gendler K."/>
            <person name="Goodstein D."/>
            <person name="Gribskov M."/>
            <person name="Grimwood J."/>
            <person name="Groover A."/>
            <person name="Gunter L."/>
            <person name="Hamberger B."/>
            <person name="Heinze B."/>
            <person name="Helariutta Y."/>
            <person name="Henrissat B."/>
            <person name="Holligan D."/>
            <person name="Holt R."/>
            <person name="Huang W."/>
            <person name="Islam-Faridi N."/>
            <person name="Jones S."/>
            <person name="Jones-Rhoades M."/>
            <person name="Jorgensen R."/>
            <person name="Joshi C."/>
            <person name="Kangasjarvi J."/>
            <person name="Karlsson J."/>
            <person name="Kelleher C."/>
            <person name="Kirkpatrick R."/>
            <person name="Kirst M."/>
            <person name="Kohler A."/>
            <person name="Kalluri U."/>
            <person name="Larimer F."/>
            <person name="Leebens-Mack J."/>
            <person name="Leple J.C."/>
            <person name="Locascio P."/>
            <person name="Lou Y."/>
            <person name="Lucas S."/>
            <person name="Martin F."/>
            <person name="Montanini B."/>
            <person name="Napoli C."/>
            <person name="Nelson D.R."/>
            <person name="Nelson C."/>
            <person name="Nieminen K."/>
            <person name="Nilsson O."/>
            <person name="Pereda V."/>
            <person name="Peter G."/>
            <person name="Philippe R."/>
            <person name="Pilate G."/>
            <person name="Poliakov A."/>
            <person name="Razumovskaya J."/>
            <person name="Richardson P."/>
            <person name="Rinaldi C."/>
            <person name="Ritland K."/>
            <person name="Rouze P."/>
            <person name="Ryaboy D."/>
            <person name="Schmutz J."/>
            <person name="Schrader J."/>
            <person name="Segerman B."/>
            <person name="Shin H."/>
            <person name="Siddiqui A."/>
            <person name="Sterky F."/>
            <person name="Terry A."/>
            <person name="Tsai C.J."/>
            <person name="Uberbacher E."/>
            <person name="Unneberg P."/>
            <person name="Vahala J."/>
            <person name="Wall K."/>
            <person name="Wessler S."/>
            <person name="Yang G."/>
            <person name="Yin T."/>
            <person name="Douglas C."/>
            <person name="Marra M."/>
            <person name="Sandberg G."/>
            <person name="Van de Peer Y."/>
            <person name="Rokhsar D."/>
        </authorList>
    </citation>
    <scope>NUCLEOTIDE SEQUENCE [LARGE SCALE GENOMIC DNA]</scope>
    <source>
        <strain evidence="22">cv. Nisqually</strain>
    </source>
</reference>
<dbReference type="InParanoid" id="A0A3N7FQB7"/>
<evidence type="ECO:0000256" key="8">
    <source>
        <dbReference type="ARBA" id="ARBA00022741"/>
    </source>
</evidence>
<dbReference type="CDD" id="cd23509">
    <property type="entry name" value="Gnk2-like"/>
    <property type="match status" value="2"/>
</dbReference>
<keyword evidence="4" id="KW-0808">Transferase</keyword>
<feature type="transmembrane region" description="Helical" evidence="18">
    <location>
        <begin position="312"/>
        <end position="334"/>
    </location>
</feature>